<dbReference type="EMBL" id="LGSP01000026">
    <property type="protein sequence ID" value="KNE81669.1"/>
    <property type="molecule type" value="Genomic_DNA"/>
</dbReference>
<accession>A0ACC4WAL1</accession>
<name>A0ACC4WAL1_STRFR</name>
<evidence type="ECO:0000313" key="2">
    <source>
        <dbReference type="Proteomes" id="UP000037185"/>
    </source>
</evidence>
<sequence>MAGPARPDGASRLGSPQSRSPRRGTTPDRFLAPGGHPAITCFAAGAMGSQLPDAAFYRQSGLHGGSAYTPESLCWIFSDFTETELRRMRDDRPSPRTSASPPSGRPDGPLPPWRHDTLWEQRMGDHSRLPAKSRPRAPHL</sequence>
<dbReference type="Proteomes" id="UP000037185">
    <property type="component" value="Unassembled WGS sequence"/>
</dbReference>
<protein>
    <submittedName>
        <fullName evidence="1">Uncharacterized protein</fullName>
    </submittedName>
</protein>
<reference evidence="1" key="1">
    <citation type="submission" date="2015-07" db="EMBL/GenBank/DDBJ databases">
        <title>Draft genome sequence of Streptomyces fradiae, a resistant strain to nitron-oligomycin.</title>
        <authorList>
            <person name="Vatlin A.A."/>
            <person name="Bekker O.B."/>
            <person name="Danilenko V.N."/>
        </authorList>
    </citation>
    <scope>NUCLEOTIDE SEQUENCE</scope>
    <source>
        <strain evidence="1">Olg1-1</strain>
    </source>
</reference>
<organism evidence="1 2">
    <name type="scientific">Streptomyces fradiae</name>
    <name type="common">Streptomyces roseoflavus</name>
    <dbReference type="NCBI Taxonomy" id="1906"/>
    <lineage>
        <taxon>Bacteria</taxon>
        <taxon>Bacillati</taxon>
        <taxon>Actinomycetota</taxon>
        <taxon>Actinomycetes</taxon>
        <taxon>Kitasatosporales</taxon>
        <taxon>Streptomycetaceae</taxon>
        <taxon>Streptomyces</taxon>
    </lineage>
</organism>
<comment type="caution">
    <text evidence="1">The sequence shown here is derived from an EMBL/GenBank/DDBJ whole genome shotgun (WGS) entry which is preliminary data.</text>
</comment>
<keyword evidence="2" id="KW-1185">Reference proteome</keyword>
<evidence type="ECO:0000313" key="1">
    <source>
        <dbReference type="EMBL" id="KNE81669.1"/>
    </source>
</evidence>
<gene>
    <name evidence="1" type="ORF">ADZ36_15070</name>
</gene>
<proteinExistence type="predicted"/>